<evidence type="ECO:0000256" key="1">
    <source>
        <dbReference type="SAM" id="MobiDB-lite"/>
    </source>
</evidence>
<feature type="compositionally biased region" description="Basic residues" evidence="1">
    <location>
        <begin position="1"/>
        <end position="12"/>
    </location>
</feature>
<dbReference type="OrthoDB" id="7700037at2759"/>
<keyword evidence="3" id="KW-1185">Reference proteome</keyword>
<evidence type="ECO:0000313" key="2">
    <source>
        <dbReference type="EMBL" id="GBP16532.1"/>
    </source>
</evidence>
<proteinExistence type="predicted"/>
<feature type="compositionally biased region" description="Basic and acidic residues" evidence="1">
    <location>
        <begin position="22"/>
        <end position="33"/>
    </location>
</feature>
<name>A0A4C1TRB1_EUMVA</name>
<protein>
    <submittedName>
        <fullName evidence="2">Uncharacterized protein</fullName>
    </submittedName>
</protein>
<sequence length="154" mass="17174">MTSVLKKSRGAKGKSVSMQEDLPSRWEGSQRRKSEEVADLIKFIDESVVGKGNSFCGPYGRRKGGVTHMRFSQDWLKFDYNSKTKTQPKGIQRGHDSHAPPGSTTAFNILTLDSGREILYSCRGLLTVIVNHYGDSVPDQQYNIFFGHGKSGFI</sequence>
<dbReference type="AlphaFoldDB" id="A0A4C1TRB1"/>
<dbReference type="EMBL" id="BGZK01000080">
    <property type="protein sequence ID" value="GBP16532.1"/>
    <property type="molecule type" value="Genomic_DNA"/>
</dbReference>
<gene>
    <name evidence="2" type="ORF">EVAR_19333_1</name>
</gene>
<reference evidence="2 3" key="1">
    <citation type="journal article" date="2019" name="Commun. Biol.">
        <title>The bagworm genome reveals a unique fibroin gene that provides high tensile strength.</title>
        <authorList>
            <person name="Kono N."/>
            <person name="Nakamura H."/>
            <person name="Ohtoshi R."/>
            <person name="Tomita M."/>
            <person name="Numata K."/>
            <person name="Arakawa K."/>
        </authorList>
    </citation>
    <scope>NUCLEOTIDE SEQUENCE [LARGE SCALE GENOMIC DNA]</scope>
</reference>
<feature type="region of interest" description="Disordered" evidence="1">
    <location>
        <begin position="1"/>
        <end position="33"/>
    </location>
</feature>
<accession>A0A4C1TRB1</accession>
<evidence type="ECO:0000313" key="3">
    <source>
        <dbReference type="Proteomes" id="UP000299102"/>
    </source>
</evidence>
<organism evidence="2 3">
    <name type="scientific">Eumeta variegata</name>
    <name type="common">Bagworm moth</name>
    <name type="synonym">Eumeta japonica</name>
    <dbReference type="NCBI Taxonomy" id="151549"/>
    <lineage>
        <taxon>Eukaryota</taxon>
        <taxon>Metazoa</taxon>
        <taxon>Ecdysozoa</taxon>
        <taxon>Arthropoda</taxon>
        <taxon>Hexapoda</taxon>
        <taxon>Insecta</taxon>
        <taxon>Pterygota</taxon>
        <taxon>Neoptera</taxon>
        <taxon>Endopterygota</taxon>
        <taxon>Lepidoptera</taxon>
        <taxon>Glossata</taxon>
        <taxon>Ditrysia</taxon>
        <taxon>Tineoidea</taxon>
        <taxon>Psychidae</taxon>
        <taxon>Oiketicinae</taxon>
        <taxon>Eumeta</taxon>
    </lineage>
</organism>
<dbReference type="Proteomes" id="UP000299102">
    <property type="component" value="Unassembled WGS sequence"/>
</dbReference>
<comment type="caution">
    <text evidence="2">The sequence shown here is derived from an EMBL/GenBank/DDBJ whole genome shotgun (WGS) entry which is preliminary data.</text>
</comment>